<keyword evidence="2" id="KW-0378">Hydrolase</keyword>
<dbReference type="Proteomes" id="UP000274907">
    <property type="component" value="Unassembled WGS sequence"/>
</dbReference>
<keyword evidence="1" id="KW-1133">Transmembrane helix</keyword>
<dbReference type="Pfam" id="PF13367">
    <property type="entry name" value="PrsW-protease"/>
    <property type="match status" value="1"/>
</dbReference>
<feature type="transmembrane region" description="Helical" evidence="1">
    <location>
        <begin position="7"/>
        <end position="29"/>
    </location>
</feature>
<feature type="transmembrane region" description="Helical" evidence="1">
    <location>
        <begin position="139"/>
        <end position="157"/>
    </location>
</feature>
<proteinExistence type="predicted"/>
<comment type="caution">
    <text evidence="2">The sequence shown here is derived from an EMBL/GenBank/DDBJ whole genome shotgun (WGS) entry which is preliminary data.</text>
</comment>
<dbReference type="AlphaFoldDB" id="A0A430HYJ2"/>
<dbReference type="OrthoDB" id="9785431at2"/>
<dbReference type="EMBL" id="RXHJ01000006">
    <property type="protein sequence ID" value="RSZ63774.1"/>
    <property type="molecule type" value="Genomic_DNA"/>
</dbReference>
<name>A0A430HYJ2_9CORY</name>
<feature type="transmembrane region" description="Helical" evidence="1">
    <location>
        <begin position="35"/>
        <end position="54"/>
    </location>
</feature>
<gene>
    <name evidence="2" type="ORF">EAH68_05920</name>
</gene>
<keyword evidence="1" id="KW-0812">Transmembrane</keyword>
<evidence type="ECO:0000313" key="2">
    <source>
        <dbReference type="EMBL" id="RSZ63774.1"/>
    </source>
</evidence>
<keyword evidence="2" id="KW-0645">Protease</keyword>
<dbReference type="PANTHER" id="PTHR36844">
    <property type="entry name" value="PROTEASE PRSW"/>
    <property type="match status" value="1"/>
</dbReference>
<accession>A0A430HYJ2</accession>
<feature type="transmembrane region" description="Helical" evidence="1">
    <location>
        <begin position="243"/>
        <end position="261"/>
    </location>
</feature>
<sequence>MSRRFRISLLLLSILGTPVFLYFSGVNFLVSPVGATLSTLFSVLYVTLVLWLLSRSPMWPDRAGAGWLWVAASLLWGGGVSFLLVTLGGLPILEIADRLGLQLIVASLGGAYPEEIAKVLGIGVILFSFRALNRPWHGLMTGAVVGLGFEVTENAMYGAFGSLLDPNTDLAGALAVWAARIFLGPGLHIIFSALAGWGLGLALFTADRSRAWRLCTAGVWLLVAFGLHFAWNLLPAEYWMRVVNYIAVALVVYPLFVWVWITANREARDDNSYGYTPVPITSVGQLEQA</sequence>
<keyword evidence="3" id="KW-1185">Reference proteome</keyword>
<dbReference type="PANTHER" id="PTHR36844:SF1">
    <property type="entry name" value="PROTEASE PRSW"/>
    <property type="match status" value="1"/>
</dbReference>
<feature type="transmembrane region" description="Helical" evidence="1">
    <location>
        <begin position="66"/>
        <end position="96"/>
    </location>
</feature>
<feature type="transmembrane region" description="Helical" evidence="1">
    <location>
        <begin position="177"/>
        <end position="204"/>
    </location>
</feature>
<reference evidence="2 3" key="1">
    <citation type="submission" date="2018-12" db="EMBL/GenBank/DDBJ databases">
        <title>YIM 101343 draft genome.</title>
        <authorList>
            <person name="Chen X."/>
        </authorList>
    </citation>
    <scope>NUCLEOTIDE SEQUENCE [LARGE SCALE GENOMIC DNA]</scope>
    <source>
        <strain evidence="2 3">YIM 101343</strain>
    </source>
</reference>
<dbReference type="GO" id="GO:0006508">
    <property type="term" value="P:proteolysis"/>
    <property type="evidence" value="ECO:0007669"/>
    <property type="project" value="UniProtKB-KW"/>
</dbReference>
<dbReference type="InterPro" id="IPR026898">
    <property type="entry name" value="PrsW"/>
</dbReference>
<organism evidence="2 3">
    <name type="scientific">Corynebacterium hylobatis</name>
    <dbReference type="NCBI Taxonomy" id="1859290"/>
    <lineage>
        <taxon>Bacteria</taxon>
        <taxon>Bacillati</taxon>
        <taxon>Actinomycetota</taxon>
        <taxon>Actinomycetes</taxon>
        <taxon>Mycobacteriales</taxon>
        <taxon>Corynebacteriaceae</taxon>
        <taxon>Corynebacterium</taxon>
    </lineage>
</organism>
<protein>
    <submittedName>
        <fullName evidence="2">PrsW family intramembrane metalloprotease</fullName>
    </submittedName>
</protein>
<evidence type="ECO:0000313" key="3">
    <source>
        <dbReference type="Proteomes" id="UP000274907"/>
    </source>
</evidence>
<dbReference type="RefSeq" id="WP_126120407.1">
    <property type="nucleotide sequence ID" value="NZ_RXHJ01000006.1"/>
</dbReference>
<keyword evidence="2" id="KW-0482">Metalloprotease</keyword>
<keyword evidence="1" id="KW-0472">Membrane</keyword>
<dbReference type="GO" id="GO:0008237">
    <property type="term" value="F:metallopeptidase activity"/>
    <property type="evidence" value="ECO:0007669"/>
    <property type="project" value="UniProtKB-KW"/>
</dbReference>
<feature type="transmembrane region" description="Helical" evidence="1">
    <location>
        <begin position="211"/>
        <end position="231"/>
    </location>
</feature>
<evidence type="ECO:0000256" key="1">
    <source>
        <dbReference type="SAM" id="Phobius"/>
    </source>
</evidence>